<keyword evidence="4" id="KW-1185">Reference proteome</keyword>
<dbReference type="Pfam" id="PF00756">
    <property type="entry name" value="Esterase"/>
    <property type="match status" value="1"/>
</dbReference>
<dbReference type="InterPro" id="IPR029058">
    <property type="entry name" value="AB_hydrolase_fold"/>
</dbReference>
<name>A0AA41U1W7_9ACTN</name>
<accession>A0AA41U1W7</accession>
<feature type="region of interest" description="Disordered" evidence="1">
    <location>
        <begin position="85"/>
        <end position="124"/>
    </location>
</feature>
<evidence type="ECO:0000313" key="3">
    <source>
        <dbReference type="EMBL" id="MCF2530101.1"/>
    </source>
</evidence>
<reference evidence="3" key="1">
    <citation type="submission" date="2022-01" db="EMBL/GenBank/DDBJ databases">
        <title>Genome-Based Taxonomic Classification of the Phylum Actinobacteria.</title>
        <authorList>
            <person name="Gao Y."/>
        </authorList>
    </citation>
    <scope>NUCLEOTIDE SEQUENCE</scope>
    <source>
        <strain evidence="3">KLBMP 8922</strain>
    </source>
</reference>
<dbReference type="InterPro" id="IPR050583">
    <property type="entry name" value="Mycobacterial_A85_antigen"/>
</dbReference>
<keyword evidence="2" id="KW-1133">Transmembrane helix</keyword>
<dbReference type="PANTHER" id="PTHR48098">
    <property type="entry name" value="ENTEROCHELIN ESTERASE-RELATED"/>
    <property type="match status" value="1"/>
</dbReference>
<keyword evidence="2" id="KW-0472">Membrane</keyword>
<organism evidence="3 4">
    <name type="scientific">Yinghuangia soli</name>
    <dbReference type="NCBI Taxonomy" id="2908204"/>
    <lineage>
        <taxon>Bacteria</taxon>
        <taxon>Bacillati</taxon>
        <taxon>Actinomycetota</taxon>
        <taxon>Actinomycetes</taxon>
        <taxon>Kitasatosporales</taxon>
        <taxon>Streptomycetaceae</taxon>
        <taxon>Yinghuangia</taxon>
    </lineage>
</organism>
<dbReference type="EMBL" id="JAKFHA010000014">
    <property type="protein sequence ID" value="MCF2530101.1"/>
    <property type="molecule type" value="Genomic_DNA"/>
</dbReference>
<evidence type="ECO:0000256" key="1">
    <source>
        <dbReference type="SAM" id="MobiDB-lite"/>
    </source>
</evidence>
<comment type="caution">
    <text evidence="3">The sequence shown here is derived from an EMBL/GenBank/DDBJ whole genome shotgun (WGS) entry which is preliminary data.</text>
</comment>
<evidence type="ECO:0000313" key="4">
    <source>
        <dbReference type="Proteomes" id="UP001165378"/>
    </source>
</evidence>
<gene>
    <name evidence="3" type="ORF">LZ495_23160</name>
</gene>
<dbReference type="GO" id="GO:0016747">
    <property type="term" value="F:acyltransferase activity, transferring groups other than amino-acyl groups"/>
    <property type="evidence" value="ECO:0007669"/>
    <property type="project" value="TreeGrafter"/>
</dbReference>
<dbReference type="RefSeq" id="WP_235054771.1">
    <property type="nucleotide sequence ID" value="NZ_JAKFHA010000014.1"/>
</dbReference>
<feature type="transmembrane region" description="Helical" evidence="2">
    <location>
        <begin position="6"/>
        <end position="26"/>
    </location>
</feature>
<feature type="transmembrane region" description="Helical" evidence="2">
    <location>
        <begin position="38"/>
        <end position="59"/>
    </location>
</feature>
<dbReference type="SUPFAM" id="SSF53474">
    <property type="entry name" value="alpha/beta-Hydrolases"/>
    <property type="match status" value="1"/>
</dbReference>
<dbReference type="Proteomes" id="UP001165378">
    <property type="component" value="Unassembled WGS sequence"/>
</dbReference>
<evidence type="ECO:0008006" key="5">
    <source>
        <dbReference type="Google" id="ProtNLM"/>
    </source>
</evidence>
<protein>
    <recommendedName>
        <fullName evidence="5">Esterase</fullName>
    </recommendedName>
</protein>
<dbReference type="Gene3D" id="3.40.50.1820">
    <property type="entry name" value="alpha/beta hydrolase"/>
    <property type="match status" value="1"/>
</dbReference>
<dbReference type="PANTHER" id="PTHR48098:SF1">
    <property type="entry name" value="DIACYLGLYCEROL ACYLTRANSFERASE_MYCOLYLTRANSFERASE AG85A"/>
    <property type="match status" value="1"/>
</dbReference>
<dbReference type="InterPro" id="IPR000801">
    <property type="entry name" value="Esterase-like"/>
</dbReference>
<evidence type="ECO:0000256" key="2">
    <source>
        <dbReference type="SAM" id="Phobius"/>
    </source>
</evidence>
<keyword evidence="2" id="KW-0812">Transmembrane</keyword>
<dbReference type="AlphaFoldDB" id="A0AA41U1W7"/>
<sequence>MGPAGTPFMWLTVLLLLAVIAVTVAVWPRLAQRKASHIAGRTGLVVTGQVVAALCALIITNKTLGPFYVTWADLFGQDVGDVTAGQASAPGTPHPGGAGHAGPGGAAPGTTPASGVPHNGTQQFKPYSGRFVKTDFTGPKSGVTGEVDVYTPPQYDDPANKDREFPVVMLLHGIPGTNSGWVGGGAMNVQKQVEPLFADGRVQPFVLVVADIGNNTTNTQCSDVPGKGNRATWLADDVRTMVISNFRVASDPKKWAALGYSTGGTCAAKLAVQFPQAFHYGMSIAGDDFKGDASAFGGDKDLRDRNSALWLLGHHKPAPDASLWLMTSKEDEVGLSRYSDELVAAAQQAGVPAEAYTVPRGGHVTATWRQLIEPAFLWLNGKMQTH</sequence>
<feature type="compositionally biased region" description="Gly residues" evidence="1">
    <location>
        <begin position="94"/>
        <end position="107"/>
    </location>
</feature>
<proteinExistence type="predicted"/>